<organism evidence="2 3">
    <name type="scientific">Rhodococcus erythropolis</name>
    <name type="common">Arthrobacter picolinophilus</name>
    <dbReference type="NCBI Taxonomy" id="1833"/>
    <lineage>
        <taxon>Bacteria</taxon>
        <taxon>Bacillati</taxon>
        <taxon>Actinomycetota</taxon>
        <taxon>Actinomycetes</taxon>
        <taxon>Mycobacteriales</taxon>
        <taxon>Nocardiaceae</taxon>
        <taxon>Rhodococcus</taxon>
        <taxon>Rhodococcus erythropolis group</taxon>
    </lineage>
</organism>
<dbReference type="EMBL" id="JAECSB010000010">
    <property type="protein sequence ID" value="MBH5141135.1"/>
    <property type="molecule type" value="Genomic_DNA"/>
</dbReference>
<keyword evidence="3" id="KW-1185">Reference proteome</keyword>
<dbReference type="RefSeq" id="WP_019749784.1">
    <property type="nucleotide sequence ID" value="NZ_CP176578.1"/>
</dbReference>
<dbReference type="AlphaFoldDB" id="A0A8I1D2Q3"/>
<proteinExistence type="predicted"/>
<comment type="caution">
    <text evidence="2">The sequence shown here is derived from an EMBL/GenBank/DDBJ whole genome shotgun (WGS) entry which is preliminary data.</text>
</comment>
<keyword evidence="1" id="KW-1133">Transmembrane helix</keyword>
<evidence type="ECO:0000313" key="3">
    <source>
        <dbReference type="Proteomes" id="UP000627573"/>
    </source>
</evidence>
<evidence type="ECO:0000313" key="2">
    <source>
        <dbReference type="EMBL" id="MBH5141135.1"/>
    </source>
</evidence>
<gene>
    <name evidence="2" type="ORF">I3517_00695</name>
</gene>
<keyword evidence="1" id="KW-0472">Membrane</keyword>
<protein>
    <submittedName>
        <fullName evidence="2">Uncharacterized protein</fullName>
    </submittedName>
</protein>
<dbReference type="GeneID" id="93806391"/>
<reference evidence="2 3" key="1">
    <citation type="submission" date="2020-12" db="EMBL/GenBank/DDBJ databases">
        <title>Draft genome sequence of furan degrading bacterial strain FUR100.</title>
        <authorList>
            <person name="Woiski C."/>
        </authorList>
    </citation>
    <scope>NUCLEOTIDE SEQUENCE [LARGE SCALE GENOMIC DNA]</scope>
    <source>
        <strain evidence="2 3">FUR100</strain>
    </source>
</reference>
<feature type="transmembrane region" description="Helical" evidence="1">
    <location>
        <begin position="69"/>
        <end position="90"/>
    </location>
</feature>
<keyword evidence="1" id="KW-0812">Transmembrane</keyword>
<evidence type="ECO:0000256" key="1">
    <source>
        <dbReference type="SAM" id="Phobius"/>
    </source>
</evidence>
<name>A0A8I1D2Q3_RHOER</name>
<sequence>MVNLTLAAAQTALAFKTPPPEVTDPIMTLLRYLLWFAFAIFTISMIWAAGRLAYTRSQSPHETDSAQTIVVILIVSVMASGASGIAAALLSF</sequence>
<accession>A0A8I1D2Q3</accession>
<dbReference type="Proteomes" id="UP000627573">
    <property type="component" value="Unassembled WGS sequence"/>
</dbReference>
<feature type="transmembrane region" description="Helical" evidence="1">
    <location>
        <begin position="30"/>
        <end position="49"/>
    </location>
</feature>